<dbReference type="InterPro" id="IPR035897">
    <property type="entry name" value="Toll_tir_struct_dom_sf"/>
</dbReference>
<comment type="caution">
    <text evidence="9">The sequence shown here is derived from an EMBL/GenBank/DDBJ whole genome shotgun (WGS) entry which is preliminary data.</text>
</comment>
<dbReference type="InterPro" id="IPR055414">
    <property type="entry name" value="LRR_R13L4/SHOC2-like"/>
</dbReference>
<dbReference type="Pfam" id="PF23282">
    <property type="entry name" value="WHD_ROQ1"/>
    <property type="match status" value="1"/>
</dbReference>
<dbReference type="SUPFAM" id="SSF52540">
    <property type="entry name" value="P-loop containing nucleoside triphosphate hydrolases"/>
    <property type="match status" value="1"/>
</dbReference>
<dbReference type="InterPro" id="IPR027417">
    <property type="entry name" value="P-loop_NTPase"/>
</dbReference>
<dbReference type="Gene3D" id="3.80.10.10">
    <property type="entry name" value="Ribonuclease Inhibitor"/>
    <property type="match status" value="3"/>
</dbReference>
<evidence type="ECO:0000313" key="9">
    <source>
        <dbReference type="EMBL" id="RZC01765.1"/>
    </source>
</evidence>
<dbReference type="GO" id="GO:0043531">
    <property type="term" value="F:ADP binding"/>
    <property type="evidence" value="ECO:0007669"/>
    <property type="project" value="InterPro"/>
</dbReference>
<dbReference type="Proteomes" id="UP000289340">
    <property type="component" value="Chromosome 7"/>
</dbReference>
<dbReference type="SUPFAM" id="SSF46785">
    <property type="entry name" value="Winged helix' DNA-binding domain"/>
    <property type="match status" value="1"/>
</dbReference>
<dbReference type="Gene3D" id="3.40.50.10140">
    <property type="entry name" value="Toll/interleukin-1 receptor homology (TIR) domain"/>
    <property type="match status" value="1"/>
</dbReference>
<dbReference type="InterPro" id="IPR036390">
    <property type="entry name" value="WH_DNA-bd_sf"/>
</dbReference>
<dbReference type="Pfam" id="PF20160">
    <property type="entry name" value="C-JID"/>
    <property type="match status" value="1"/>
</dbReference>
<dbReference type="Gene3D" id="1.10.8.430">
    <property type="entry name" value="Helical domain of apoptotic protease-activating factors"/>
    <property type="match status" value="1"/>
</dbReference>
<dbReference type="InterPro" id="IPR058192">
    <property type="entry name" value="WHD_ROQ1-like"/>
</dbReference>
<dbReference type="Pfam" id="PF01582">
    <property type="entry name" value="TIR"/>
    <property type="match status" value="1"/>
</dbReference>
<protein>
    <recommendedName>
        <fullName evidence="1">ADP-ribosyl cyclase/cyclic ADP-ribose hydrolase</fullName>
        <ecNumber evidence="1">3.2.2.6</ecNumber>
    </recommendedName>
</protein>
<dbReference type="FunFam" id="3.40.50.10140:FF:000007">
    <property type="entry name" value="Disease resistance protein (TIR-NBS-LRR class)"/>
    <property type="match status" value="1"/>
</dbReference>
<evidence type="ECO:0000259" key="8">
    <source>
        <dbReference type="PROSITE" id="PS50104"/>
    </source>
</evidence>
<dbReference type="GO" id="GO:0051707">
    <property type="term" value="P:response to other organism"/>
    <property type="evidence" value="ECO:0007669"/>
    <property type="project" value="UniProtKB-ARBA"/>
</dbReference>
<dbReference type="InterPro" id="IPR044974">
    <property type="entry name" value="Disease_R_plants"/>
</dbReference>
<evidence type="ECO:0000256" key="7">
    <source>
        <dbReference type="ARBA" id="ARBA00047304"/>
    </source>
</evidence>
<dbReference type="EC" id="3.2.2.6" evidence="1"/>
<name>A0A445JTE1_GLYSO</name>
<keyword evidence="5" id="KW-0611">Plant defense</keyword>
<dbReference type="GO" id="GO:0007165">
    <property type="term" value="P:signal transduction"/>
    <property type="evidence" value="ECO:0007669"/>
    <property type="project" value="InterPro"/>
</dbReference>
<evidence type="ECO:0000256" key="6">
    <source>
        <dbReference type="ARBA" id="ARBA00023027"/>
    </source>
</evidence>
<dbReference type="GO" id="GO:0061809">
    <property type="term" value="F:NAD+ nucleosidase activity, cyclic ADP-ribose generating"/>
    <property type="evidence" value="ECO:0007669"/>
    <property type="project" value="UniProtKB-EC"/>
</dbReference>
<dbReference type="SUPFAM" id="SSF52058">
    <property type="entry name" value="L domain-like"/>
    <property type="match status" value="2"/>
</dbReference>
<dbReference type="InterPro" id="IPR000157">
    <property type="entry name" value="TIR_dom"/>
</dbReference>
<dbReference type="PRINTS" id="PR00364">
    <property type="entry name" value="DISEASERSIST"/>
</dbReference>
<sequence length="1180" mass="133648">MGSSSTLTSGRLWSNHVFLSFRGDDTRKGFTHNLFASLERRGIKAYRDDHDLERGKVISVELIEAIEESMFALIILSSNYASSTWCLDELQKILECKKEVFPIFLGVDPSDVRHQRGSFAKAFRDHEEKFREEKKKVETWRHTLREVASYSGWDSKDKHEAALIETIVGHIQKKVIPGLPCCTDNLVGIDSRMKEMYSLMGIRLKDVRLIGIWGRGGIGKTTIARKVYEAIKGDFDVSCFLENIREVSKTNGLVHIQKELSNRDVSCFLEKRKTLVPIVEDFLGDHLRIVDFDNLHDGKMIIANSLSNKKVLVVLDDVSELSQLENLAGKQEWFGPGSRVIITTRDKHLLKTHGVHLTCKARALAQNEALQLICLKAFKRDQPKKGYLNLCKEMIEYARGLPLALEVLGSHLHGRNVEVWHSALEQIRSFPHSKIQDKLKISYDSLQPPYQKMFLDIACFFKGMDIDEVKNILRNCGDYPEIGIDILIERCLVTLDRVKNKLGMHDLLQEMGRNIVFEESPNDPGKRSRLWSEKDIDYVLTKNKGTDKIQGMVLNLVQPYDSEVLWNTGAFSKMGQLRLLKLCDMQLPLGLNCLPSALQVLHWRGCPLKALPLWHGTKLLEKLKCIDLSFSKNLKQSPDFDAAPNLESLVLEGCTSLTEVHPSLVCHKKLAMMNLEDCKRLKTLPSNMEMSSLKYLNLSGCSEFKYLPEFGESMEQLSLLILKETPITKLPSSLGCLVGLAHLNLKNCKNLVCLPDTFHKLKSLKFLDVRGCSKLCSLPDGLEEMKCLEQICLSADDSVELPSSAFNLENLQITFESQSQTSFVTYLTGSNSVILPSCISKITKLELLILNFCKKLQRLPELPSSMQRLDASNCTSLETSKFNPSKPNSVFPKQDLTWSEIPSWSVPPKYVVPPEMHQHEVECCLFRPNGKKTDPTRNNFVTLPSCISKLTKLELLILNLCKKLQRLPELPSSMQQLDASNCTSLETSKFNPSKPRSLFASPAKLHFPRELKGHLPRELIGLFENMQELCLPKTRFGMFITGSEIPSWFVPRKSVSFAKIAVPHNCPVNEWVGFALCFLLVSYAVPPEACRHEVDCYLFGPNGKKIISSRNLLPMEPCCPHLYSLYLSIDKYRDMIYEGGDGSEVEFVQKSYCCQSLGIVRCGCRLVCKQDVQDIYGNNF</sequence>
<proteinExistence type="predicted"/>
<dbReference type="AlphaFoldDB" id="A0A445JTE1"/>
<evidence type="ECO:0000256" key="1">
    <source>
        <dbReference type="ARBA" id="ARBA00011982"/>
    </source>
</evidence>
<keyword evidence="10" id="KW-1185">Reference proteome</keyword>
<reference evidence="9 10" key="1">
    <citation type="submission" date="2018-09" db="EMBL/GenBank/DDBJ databases">
        <title>A high-quality reference genome of wild soybean provides a powerful tool to mine soybean genomes.</title>
        <authorList>
            <person name="Xie M."/>
            <person name="Chung C.Y.L."/>
            <person name="Li M.-W."/>
            <person name="Wong F.-L."/>
            <person name="Chan T.-F."/>
            <person name="Lam H.-M."/>
        </authorList>
    </citation>
    <scope>NUCLEOTIDE SEQUENCE [LARGE SCALE GENOMIC DNA]</scope>
    <source>
        <strain evidence="10">cv. W05</strain>
        <tissue evidence="9">Hypocotyl of etiolated seedlings</tissue>
    </source>
</reference>
<dbReference type="InterPro" id="IPR002182">
    <property type="entry name" value="NB-ARC"/>
</dbReference>
<evidence type="ECO:0000256" key="3">
    <source>
        <dbReference type="ARBA" id="ARBA00022737"/>
    </source>
</evidence>
<dbReference type="Gene3D" id="3.40.50.300">
    <property type="entry name" value="P-loop containing nucleotide triphosphate hydrolases"/>
    <property type="match status" value="1"/>
</dbReference>
<dbReference type="InterPro" id="IPR032675">
    <property type="entry name" value="LRR_dom_sf"/>
</dbReference>
<feature type="domain" description="TIR" evidence="8">
    <location>
        <begin position="13"/>
        <end position="175"/>
    </location>
</feature>
<dbReference type="PANTHER" id="PTHR11017">
    <property type="entry name" value="LEUCINE-RICH REPEAT-CONTAINING PROTEIN"/>
    <property type="match status" value="1"/>
</dbReference>
<keyword evidence="2" id="KW-0433">Leucine-rich repeat</keyword>
<keyword evidence="6" id="KW-0520">NAD</keyword>
<dbReference type="Pfam" id="PF00931">
    <property type="entry name" value="NB-ARC"/>
    <property type="match status" value="1"/>
</dbReference>
<evidence type="ECO:0000313" key="10">
    <source>
        <dbReference type="Proteomes" id="UP000289340"/>
    </source>
</evidence>
<dbReference type="SMART" id="SM00255">
    <property type="entry name" value="TIR"/>
    <property type="match status" value="1"/>
</dbReference>
<dbReference type="Pfam" id="PF23598">
    <property type="entry name" value="LRR_14"/>
    <property type="match status" value="1"/>
</dbReference>
<evidence type="ECO:0000256" key="5">
    <source>
        <dbReference type="ARBA" id="ARBA00022821"/>
    </source>
</evidence>
<dbReference type="PROSITE" id="PS50104">
    <property type="entry name" value="TIR"/>
    <property type="match status" value="1"/>
</dbReference>
<comment type="catalytic activity">
    <reaction evidence="7">
        <text>NAD(+) + H2O = ADP-D-ribose + nicotinamide + H(+)</text>
        <dbReference type="Rhea" id="RHEA:16301"/>
        <dbReference type="ChEBI" id="CHEBI:15377"/>
        <dbReference type="ChEBI" id="CHEBI:15378"/>
        <dbReference type="ChEBI" id="CHEBI:17154"/>
        <dbReference type="ChEBI" id="CHEBI:57540"/>
        <dbReference type="ChEBI" id="CHEBI:57967"/>
        <dbReference type="EC" id="3.2.2.6"/>
    </reaction>
    <physiologicalReaction direction="left-to-right" evidence="7">
        <dbReference type="Rhea" id="RHEA:16302"/>
    </physiologicalReaction>
</comment>
<organism evidence="9 10">
    <name type="scientific">Glycine soja</name>
    <name type="common">Wild soybean</name>
    <dbReference type="NCBI Taxonomy" id="3848"/>
    <lineage>
        <taxon>Eukaryota</taxon>
        <taxon>Viridiplantae</taxon>
        <taxon>Streptophyta</taxon>
        <taxon>Embryophyta</taxon>
        <taxon>Tracheophyta</taxon>
        <taxon>Spermatophyta</taxon>
        <taxon>Magnoliopsida</taxon>
        <taxon>eudicotyledons</taxon>
        <taxon>Gunneridae</taxon>
        <taxon>Pentapetalae</taxon>
        <taxon>rosids</taxon>
        <taxon>fabids</taxon>
        <taxon>Fabales</taxon>
        <taxon>Fabaceae</taxon>
        <taxon>Papilionoideae</taxon>
        <taxon>50 kb inversion clade</taxon>
        <taxon>NPAAA clade</taxon>
        <taxon>indigoferoid/millettioid clade</taxon>
        <taxon>Phaseoleae</taxon>
        <taxon>Glycine</taxon>
        <taxon>Glycine subgen. Soja</taxon>
    </lineage>
</organism>
<accession>A0A445JTE1</accession>
<dbReference type="EMBL" id="QZWG01000007">
    <property type="protein sequence ID" value="RZC01765.1"/>
    <property type="molecule type" value="Genomic_DNA"/>
</dbReference>
<keyword evidence="4" id="KW-0378">Hydrolase</keyword>
<keyword evidence="3" id="KW-0677">Repeat</keyword>
<gene>
    <name evidence="9" type="ORF">D0Y65_017113</name>
</gene>
<dbReference type="InterPro" id="IPR042197">
    <property type="entry name" value="Apaf_helical"/>
</dbReference>
<dbReference type="PANTHER" id="PTHR11017:SF559">
    <property type="entry name" value="DISEASE RESISTANCE PROTEIN CHL1"/>
    <property type="match status" value="1"/>
</dbReference>
<evidence type="ECO:0000256" key="4">
    <source>
        <dbReference type="ARBA" id="ARBA00022801"/>
    </source>
</evidence>
<dbReference type="InterPro" id="IPR045344">
    <property type="entry name" value="C-JID"/>
</dbReference>
<dbReference type="SUPFAM" id="SSF52200">
    <property type="entry name" value="Toll/Interleukin receptor TIR domain"/>
    <property type="match status" value="1"/>
</dbReference>
<dbReference type="GO" id="GO:0006952">
    <property type="term" value="P:defense response"/>
    <property type="evidence" value="ECO:0007669"/>
    <property type="project" value="UniProtKB-KW"/>
</dbReference>
<evidence type="ECO:0000256" key="2">
    <source>
        <dbReference type="ARBA" id="ARBA00022614"/>
    </source>
</evidence>